<organism evidence="5 6">
    <name type="scientific">[Curtobacterium] plantarum</name>
    <dbReference type="NCBI Taxonomy" id="221276"/>
    <lineage>
        <taxon>Bacteria</taxon>
        <taxon>Pseudomonadati</taxon>
        <taxon>Pseudomonadota</taxon>
        <taxon>Gammaproteobacteria</taxon>
        <taxon>Enterobacterales</taxon>
        <taxon>Erwiniaceae</taxon>
        <taxon>Pantoea</taxon>
    </lineage>
</organism>
<comment type="caution">
    <text evidence="5">The sequence shown here is derived from an EMBL/GenBank/DDBJ whole genome shotgun (WGS) entry which is preliminary data.</text>
</comment>
<dbReference type="Pfam" id="PF12740">
    <property type="entry name" value="PETase"/>
    <property type="match status" value="1"/>
</dbReference>
<gene>
    <name evidence="5" type="ORF">J2X94_001951</name>
</gene>
<keyword evidence="6" id="KW-1185">Reference proteome</keyword>
<dbReference type="Proteomes" id="UP001244623">
    <property type="component" value="Unassembled WGS sequence"/>
</dbReference>
<accession>A0ABT9T8L1</accession>
<dbReference type="PANTHER" id="PTHR10272:SF0">
    <property type="entry name" value="PLATELET-ACTIVATING FACTOR ACETYLHYDROLASE"/>
    <property type="match status" value="1"/>
</dbReference>
<reference evidence="5 6" key="1">
    <citation type="submission" date="2023-07" db="EMBL/GenBank/DDBJ databases">
        <title>Sorghum-associated microbial communities from plants grown in Nebraska, USA.</title>
        <authorList>
            <person name="Schachtman D."/>
        </authorList>
    </citation>
    <scope>NUCLEOTIDE SEQUENCE [LARGE SCALE GENOMIC DNA]</scope>
    <source>
        <strain evidence="5 6">CC49</strain>
    </source>
</reference>
<dbReference type="InterPro" id="IPR029058">
    <property type="entry name" value="AB_hydrolase_fold"/>
</dbReference>
<evidence type="ECO:0000256" key="2">
    <source>
        <dbReference type="ARBA" id="ARBA00022963"/>
    </source>
</evidence>
<evidence type="ECO:0000256" key="1">
    <source>
        <dbReference type="ARBA" id="ARBA00022801"/>
    </source>
</evidence>
<name>A0ABT9T8L1_9GAMM</name>
<dbReference type="Gene3D" id="3.40.50.1820">
    <property type="entry name" value="alpha/beta hydrolase"/>
    <property type="match status" value="1"/>
</dbReference>
<keyword evidence="1 5" id="KW-0378">Hydrolase</keyword>
<evidence type="ECO:0000313" key="5">
    <source>
        <dbReference type="EMBL" id="MDQ0019797.1"/>
    </source>
</evidence>
<dbReference type="InterPro" id="IPR041127">
    <property type="entry name" value="PET_hydrolase/cutinase-like"/>
</dbReference>
<sequence length="366" mass="39669">MADYKYVFIYNSKASMMFRTVFIAASVLLFCWQVQASPGFRQMTVSDTKGDPLKVAVWYPAIQNGVSETVGENVAFVGVEIIRNATPVSGTHPLVVISHGFNGSWKNLSWLAAALAAQGYIVAAPDHPGTTIFNQNPEDTRKLWRRPGEISRVIDFVGRSSDLSGTVDDKRIAAIGHSLGGWTVMSLAGARFDPSLFLNDCQQHVLRGDCKLTTKLGIDNVTAHKLLSSDNLDTRIKAVVSLDAGLAPGFTPASLSKINIPVLILAASNDKLGQLPASEESEYLADKMRGSLRQFSIIKGATHFSFMQLCKPGAEKLIDDETPGDGIVCQDDKGASRSELHQLITTKITLFLDSALSYHAPADEID</sequence>
<dbReference type="SUPFAM" id="SSF53474">
    <property type="entry name" value="alpha/beta-Hydrolases"/>
    <property type="match status" value="1"/>
</dbReference>
<evidence type="ECO:0000313" key="6">
    <source>
        <dbReference type="Proteomes" id="UP001244623"/>
    </source>
</evidence>
<dbReference type="GO" id="GO:0016787">
    <property type="term" value="F:hydrolase activity"/>
    <property type="evidence" value="ECO:0007669"/>
    <property type="project" value="UniProtKB-KW"/>
</dbReference>
<dbReference type="PIRSF" id="PIRSF031982">
    <property type="entry name" value="UCP031982_abhydr"/>
    <property type="match status" value="1"/>
</dbReference>
<evidence type="ECO:0000259" key="4">
    <source>
        <dbReference type="Pfam" id="PF12740"/>
    </source>
</evidence>
<evidence type="ECO:0000256" key="3">
    <source>
        <dbReference type="ARBA" id="ARBA00023098"/>
    </source>
</evidence>
<dbReference type="EMBL" id="JAUSSJ010000002">
    <property type="protein sequence ID" value="MDQ0019797.1"/>
    <property type="molecule type" value="Genomic_DNA"/>
</dbReference>
<feature type="domain" description="PET hydrolase/cutinase-like" evidence="4">
    <location>
        <begin position="76"/>
        <end position="188"/>
    </location>
</feature>
<keyword evidence="2" id="KW-0442">Lipid degradation</keyword>
<keyword evidence="3" id="KW-0443">Lipid metabolism</keyword>
<dbReference type="PANTHER" id="PTHR10272">
    <property type="entry name" value="PLATELET-ACTIVATING FACTOR ACETYLHYDROLASE"/>
    <property type="match status" value="1"/>
</dbReference>
<dbReference type="InterPro" id="IPR016986">
    <property type="entry name" value="UCP031982_abhydr"/>
</dbReference>
<protein>
    <submittedName>
        <fullName evidence="5">Dienelactone hydrolase</fullName>
    </submittedName>
</protein>
<proteinExistence type="predicted"/>